<feature type="region of interest" description="Disordered" evidence="1">
    <location>
        <begin position="38"/>
        <end position="71"/>
    </location>
</feature>
<dbReference type="RefSeq" id="WP_069095257.1">
    <property type="nucleotide sequence ID" value="NZ_MASI01000004.1"/>
</dbReference>
<comment type="caution">
    <text evidence="2">The sequence shown here is derived from an EMBL/GenBank/DDBJ whole genome shotgun (WGS) entry which is preliminary data.</text>
</comment>
<accession>A0A1E2RYZ8</accession>
<feature type="compositionally biased region" description="Basic and acidic residues" evidence="1">
    <location>
        <begin position="38"/>
        <end position="58"/>
    </location>
</feature>
<keyword evidence="3" id="KW-1185">Reference proteome</keyword>
<dbReference type="OrthoDB" id="9804139at2"/>
<dbReference type="STRING" id="1177755.A7A08_02026"/>
<evidence type="ECO:0000313" key="3">
    <source>
        <dbReference type="Proteomes" id="UP000095087"/>
    </source>
</evidence>
<dbReference type="AlphaFoldDB" id="A0A1E2RYZ8"/>
<dbReference type="EMBL" id="MASI01000004">
    <property type="protein sequence ID" value="ODA67279.1"/>
    <property type="molecule type" value="Genomic_DNA"/>
</dbReference>
<dbReference type="Proteomes" id="UP000095087">
    <property type="component" value="Unassembled WGS sequence"/>
</dbReference>
<sequence>MPQLIFLLVTGAGMILAGRLLRGASGRVADDLREVREAMNRKEQSRDRTTATPLERDPATGIYRPKRPDVS</sequence>
<evidence type="ECO:0000256" key="1">
    <source>
        <dbReference type="SAM" id="MobiDB-lite"/>
    </source>
</evidence>
<gene>
    <name evidence="2" type="ORF">A7A08_02026</name>
</gene>
<evidence type="ECO:0000313" key="2">
    <source>
        <dbReference type="EMBL" id="ODA67279.1"/>
    </source>
</evidence>
<protein>
    <submittedName>
        <fullName evidence="2">Uncharacterized protein</fullName>
    </submittedName>
</protein>
<proteinExistence type="predicted"/>
<reference evidence="2 3" key="1">
    <citation type="submission" date="2016-07" db="EMBL/GenBank/DDBJ databases">
        <title>Draft genome sequence of Methyloligella halotolerans C2T (VKM B-2706T=CCUG 61687T=DSM 25045T), a halotolerant polyhydroxybutyrate accumulating methylotroph.</title>
        <authorList>
            <person name="Vasilenko O.V."/>
            <person name="Doronina N.V."/>
            <person name="Poroshina M.N."/>
            <person name="Tarlachkov S.V."/>
            <person name="Trotsenko Y.A."/>
        </authorList>
    </citation>
    <scope>NUCLEOTIDE SEQUENCE [LARGE SCALE GENOMIC DNA]</scope>
    <source>
        <strain evidence="2 3">VKM B-2706</strain>
    </source>
</reference>
<name>A0A1E2RYZ8_9HYPH</name>
<organism evidence="2 3">
    <name type="scientific">Methyloligella halotolerans</name>
    <dbReference type="NCBI Taxonomy" id="1177755"/>
    <lineage>
        <taxon>Bacteria</taxon>
        <taxon>Pseudomonadati</taxon>
        <taxon>Pseudomonadota</taxon>
        <taxon>Alphaproteobacteria</taxon>
        <taxon>Hyphomicrobiales</taxon>
        <taxon>Hyphomicrobiaceae</taxon>
        <taxon>Methyloligella</taxon>
    </lineage>
</organism>